<protein>
    <recommendedName>
        <fullName evidence="4">Lipoprotein</fullName>
    </recommendedName>
</protein>
<keyword evidence="1" id="KW-0732">Signal</keyword>
<dbReference type="RefSeq" id="WP_013171349.1">
    <property type="nucleotide sequence ID" value="NC_014219.1"/>
</dbReference>
<organism evidence="2 3">
    <name type="scientific">Bacillus selenitireducens (strain ATCC 700615 / DSM 15326 / MLS10)</name>
    <dbReference type="NCBI Taxonomy" id="439292"/>
    <lineage>
        <taxon>Bacteria</taxon>
        <taxon>Bacillati</taxon>
        <taxon>Bacillota</taxon>
        <taxon>Bacilli</taxon>
        <taxon>Bacillales</taxon>
        <taxon>Bacillaceae</taxon>
        <taxon>Salisediminibacterium</taxon>
    </lineage>
</organism>
<reference evidence="2" key="1">
    <citation type="submission" date="2009-10" db="EMBL/GenBank/DDBJ databases">
        <title>Complete sequence of Bacillus selenitireducens MLS10.</title>
        <authorList>
            <consortium name="US DOE Joint Genome Institute"/>
            <person name="Lucas S."/>
            <person name="Copeland A."/>
            <person name="Lapidus A."/>
            <person name="Glavina del Rio T."/>
            <person name="Dalin E."/>
            <person name="Tice H."/>
            <person name="Bruce D."/>
            <person name="Goodwin L."/>
            <person name="Pitluck S."/>
            <person name="Sims D."/>
            <person name="Brettin T."/>
            <person name="Detter J.C."/>
            <person name="Han C."/>
            <person name="Larimer F."/>
            <person name="Land M."/>
            <person name="Hauser L."/>
            <person name="Kyrpides N."/>
            <person name="Ovchinnikova G."/>
            <person name="Stolz J."/>
        </authorList>
    </citation>
    <scope>NUCLEOTIDE SEQUENCE [LARGE SCALE GENOMIC DNA]</scope>
    <source>
        <strain evidence="2">MLS10</strain>
    </source>
</reference>
<dbReference type="HOGENOM" id="CLU_1529600_0_0_9"/>
<evidence type="ECO:0000256" key="1">
    <source>
        <dbReference type="SAM" id="SignalP"/>
    </source>
</evidence>
<dbReference type="KEGG" id="bse:Bsel_0380"/>
<name>D6XX63_BACIE</name>
<dbReference type="STRING" id="439292.Bsel_0380"/>
<evidence type="ECO:0000313" key="3">
    <source>
        <dbReference type="Proteomes" id="UP000000271"/>
    </source>
</evidence>
<gene>
    <name evidence="2" type="ordered locus">Bsel_0380</name>
</gene>
<feature type="signal peptide" evidence="1">
    <location>
        <begin position="1"/>
        <end position="20"/>
    </location>
</feature>
<proteinExistence type="predicted"/>
<dbReference type="Proteomes" id="UP000000271">
    <property type="component" value="Chromosome"/>
</dbReference>
<sequence>MKRWTLGLFLIALTGCAANAEDPSYVIATLDGETITMEDYFFRYTDPSMIEEYLKERVMIKEAEDLGITVSEDEVNASRQMLFPDSDAEERLAFWEDRAFIDEQAERLDMDELAYFKEWEEKMYRSQLFVDAYVEEVFGGFPEDTDEMQALGEEIDAHIDTLFDTYQEEYRLEME</sequence>
<keyword evidence="3" id="KW-1185">Reference proteome</keyword>
<dbReference type="InterPro" id="IPR027304">
    <property type="entry name" value="Trigger_fact/SurA_dom_sf"/>
</dbReference>
<evidence type="ECO:0008006" key="4">
    <source>
        <dbReference type="Google" id="ProtNLM"/>
    </source>
</evidence>
<dbReference type="AlphaFoldDB" id="D6XX63"/>
<dbReference type="PROSITE" id="PS51257">
    <property type="entry name" value="PROKAR_LIPOPROTEIN"/>
    <property type="match status" value="1"/>
</dbReference>
<evidence type="ECO:0000313" key="2">
    <source>
        <dbReference type="EMBL" id="ADH97920.1"/>
    </source>
</evidence>
<dbReference type="OrthoDB" id="2872686at2"/>
<dbReference type="SUPFAM" id="SSF109998">
    <property type="entry name" value="Triger factor/SurA peptide-binding domain-like"/>
    <property type="match status" value="1"/>
</dbReference>
<feature type="chain" id="PRO_5038441197" description="Lipoprotein" evidence="1">
    <location>
        <begin position="21"/>
        <end position="175"/>
    </location>
</feature>
<accession>D6XX63</accession>
<dbReference type="EMBL" id="CP001791">
    <property type="protein sequence ID" value="ADH97920.1"/>
    <property type="molecule type" value="Genomic_DNA"/>
</dbReference>